<gene>
    <name evidence="1" type="ORF">E4K64_39735</name>
</gene>
<reference evidence="1 2" key="1">
    <citation type="submission" date="2019-03" db="EMBL/GenBank/DDBJ databases">
        <title>Bradyrhizobium strains diversity.</title>
        <authorList>
            <person name="Urquiaga M.C.O."/>
            <person name="Hungria M."/>
            <person name="Delamuta J.R.M."/>
            <person name="Klepa M.S."/>
        </authorList>
    </citation>
    <scope>NUCLEOTIDE SEQUENCE [LARGE SCALE GENOMIC DNA]</scope>
    <source>
        <strain evidence="1 2">CNPSo 3426</strain>
    </source>
</reference>
<protein>
    <submittedName>
        <fullName evidence="1">Uncharacterized protein</fullName>
    </submittedName>
</protein>
<dbReference type="EMBL" id="SPQS01000105">
    <property type="protein sequence ID" value="TFV65999.1"/>
    <property type="molecule type" value="Genomic_DNA"/>
</dbReference>
<dbReference type="Proteomes" id="UP000297700">
    <property type="component" value="Unassembled WGS sequence"/>
</dbReference>
<proteinExistence type="predicted"/>
<dbReference type="AlphaFoldDB" id="A0A4Y9NE00"/>
<dbReference type="RefSeq" id="WP_430642617.1">
    <property type="nucleotide sequence ID" value="NZ_SPQS01000105.1"/>
</dbReference>
<organism evidence="1 2">
    <name type="scientific">Bradyrhizobium frederickii</name>
    <dbReference type="NCBI Taxonomy" id="2560054"/>
    <lineage>
        <taxon>Bacteria</taxon>
        <taxon>Pseudomonadati</taxon>
        <taxon>Pseudomonadota</taxon>
        <taxon>Alphaproteobacteria</taxon>
        <taxon>Hyphomicrobiales</taxon>
        <taxon>Nitrobacteraceae</taxon>
        <taxon>Bradyrhizobium</taxon>
    </lineage>
</organism>
<sequence length="119" mass="13901">NTTFEDQADKYIFWRYAADRAKITNAYGFIWISELWLRKASIYSNKPIHTMPIIDERLQVIGIDSNNNQKCISWKIVRENEEKKPTLEISTADSKHDEKPYFMRSVLKAIGGDVNTMNN</sequence>
<accession>A0A4Y9NE00</accession>
<evidence type="ECO:0000313" key="2">
    <source>
        <dbReference type="Proteomes" id="UP000297700"/>
    </source>
</evidence>
<evidence type="ECO:0000313" key="1">
    <source>
        <dbReference type="EMBL" id="TFV65999.1"/>
    </source>
</evidence>
<name>A0A4Y9NE00_9BRAD</name>
<feature type="non-terminal residue" evidence="1">
    <location>
        <position position="1"/>
    </location>
</feature>
<comment type="caution">
    <text evidence="1">The sequence shown here is derived from an EMBL/GenBank/DDBJ whole genome shotgun (WGS) entry which is preliminary data.</text>
</comment>